<accession>A0A1E3H6K8</accession>
<dbReference type="PANTHER" id="PTHR46401">
    <property type="entry name" value="GLYCOSYLTRANSFERASE WBBK-RELATED"/>
    <property type="match status" value="1"/>
</dbReference>
<evidence type="ECO:0000259" key="1">
    <source>
        <dbReference type="Pfam" id="PF00534"/>
    </source>
</evidence>
<dbReference type="RefSeq" id="WP_069305804.1">
    <property type="nucleotide sequence ID" value="NZ_MCRJ01000010.1"/>
</dbReference>
<dbReference type="AlphaFoldDB" id="A0A1E3H6K8"/>
<dbReference type="GO" id="GO:0102710">
    <property type="term" value="F:D-inositol-3-phosphate glycosyltransferase activity"/>
    <property type="evidence" value="ECO:0007669"/>
    <property type="project" value="UniProtKB-EC"/>
</dbReference>
<dbReference type="SUPFAM" id="SSF53756">
    <property type="entry name" value="UDP-Glycosyltransferase/glycogen phosphorylase"/>
    <property type="match status" value="1"/>
</dbReference>
<dbReference type="EMBL" id="MCRJ01000010">
    <property type="protein sequence ID" value="ODN71944.1"/>
    <property type="molecule type" value="Genomic_DNA"/>
</dbReference>
<protein>
    <submittedName>
        <fullName evidence="2">D-inositol-3-phosphate glycosyltransferase</fullName>
        <ecNumber evidence="2">2.4.1.250</ecNumber>
    </submittedName>
</protein>
<feature type="domain" description="Glycosyl transferase family 1" evidence="1">
    <location>
        <begin position="253"/>
        <end position="375"/>
    </location>
</feature>
<dbReference type="EC" id="2.4.1.250" evidence="2"/>
<dbReference type="PANTHER" id="PTHR46401:SF9">
    <property type="entry name" value="MANNOSYLTRANSFERASE A"/>
    <property type="match status" value="1"/>
</dbReference>
<dbReference type="CDD" id="cd03809">
    <property type="entry name" value="GT4_MtfB-like"/>
    <property type="match status" value="1"/>
</dbReference>
<organism evidence="2 3">
    <name type="scientific">Methylobrevis pamukkalensis</name>
    <dbReference type="NCBI Taxonomy" id="1439726"/>
    <lineage>
        <taxon>Bacteria</taxon>
        <taxon>Pseudomonadati</taxon>
        <taxon>Pseudomonadota</taxon>
        <taxon>Alphaproteobacteria</taxon>
        <taxon>Hyphomicrobiales</taxon>
        <taxon>Pleomorphomonadaceae</taxon>
        <taxon>Methylobrevis</taxon>
    </lineage>
</organism>
<gene>
    <name evidence="2" type="primary">mshA_1</name>
    <name evidence="2" type="ORF">A6302_00676</name>
</gene>
<reference evidence="2 3" key="1">
    <citation type="submission" date="2016-07" db="EMBL/GenBank/DDBJ databases">
        <title>Draft Genome Sequence of Methylobrevis pamukkalensis PK2.</title>
        <authorList>
            <person name="Vasilenko O.V."/>
            <person name="Doronina N.V."/>
            <person name="Shmareva M.N."/>
            <person name="Tarlachkov S.V."/>
            <person name="Mustakhimov I."/>
            <person name="Trotsenko Y.A."/>
        </authorList>
    </citation>
    <scope>NUCLEOTIDE SEQUENCE [LARGE SCALE GENOMIC DNA]</scope>
    <source>
        <strain evidence="2 3">PK2</strain>
    </source>
</reference>
<comment type="caution">
    <text evidence="2">The sequence shown here is derived from an EMBL/GenBank/DDBJ whole genome shotgun (WGS) entry which is preliminary data.</text>
</comment>
<dbReference type="OrthoDB" id="9783791at2"/>
<dbReference type="InterPro" id="IPR001296">
    <property type="entry name" value="Glyco_trans_1"/>
</dbReference>
<evidence type="ECO:0000313" key="3">
    <source>
        <dbReference type="Proteomes" id="UP000094622"/>
    </source>
</evidence>
<keyword evidence="3" id="KW-1185">Reference proteome</keyword>
<keyword evidence="2" id="KW-0328">Glycosyltransferase</keyword>
<keyword evidence="2" id="KW-0808">Transferase</keyword>
<dbReference type="Gene3D" id="3.40.50.2000">
    <property type="entry name" value="Glycogen Phosphorylase B"/>
    <property type="match status" value="1"/>
</dbReference>
<name>A0A1E3H6K8_9HYPH</name>
<sequence length="435" mass="47845">MTRRSVILDLTRVIKRPRLAAPTGIDRVEIAYAMGLPARLGDRLRFGLRLGGDFVLLPKDEVDAFFARVLPGWEEAGRLADDRSARARLDPVLGPAATAPLHAAAAKAPRKPLIEPWAERMLWFARRRAVDVVTRARNPEPGSIYLNLSHNGLTEGGRMLAFAERMKLLPAFFLHDLIPITFPEYARAGDDAMHRERLDTMLRRGRLIIVNSDDTRDALLHHARAQGLAAPECLVAHLGISDMWYAPPAAGTAAERPPYFVTVGTIEARKNHLMLLNVWRRLVEIDGAHAPRLVIVGKRGWEIESAVDMLERCATIRDHVIEAGSLSDALTIDLVRGARAMLFPSFVEGYGMPLVEGMACGTPVIAADIPTFREVGGDIPLFVDPLDGPGWVSAVRSFRDADAPARVAQLARLAGYAPPTWDGHLDTVCDALDRM</sequence>
<proteinExistence type="predicted"/>
<evidence type="ECO:0000313" key="2">
    <source>
        <dbReference type="EMBL" id="ODN71944.1"/>
    </source>
</evidence>
<dbReference type="Proteomes" id="UP000094622">
    <property type="component" value="Unassembled WGS sequence"/>
</dbReference>
<dbReference type="Pfam" id="PF00534">
    <property type="entry name" value="Glycos_transf_1"/>
    <property type="match status" value="1"/>
</dbReference>